<dbReference type="GO" id="GO:0003677">
    <property type="term" value="F:DNA binding"/>
    <property type="evidence" value="ECO:0007669"/>
    <property type="project" value="UniProtKB-UniRule"/>
</dbReference>
<dbReference type="GO" id="GO:0006260">
    <property type="term" value="P:DNA replication"/>
    <property type="evidence" value="ECO:0007669"/>
    <property type="project" value="UniProtKB-KW"/>
</dbReference>
<evidence type="ECO:0000256" key="11">
    <source>
        <dbReference type="ARBA" id="ARBA00023163"/>
    </source>
</evidence>
<evidence type="ECO:0000256" key="6">
    <source>
        <dbReference type="ARBA" id="ARBA00022562"/>
    </source>
</evidence>
<feature type="region of interest" description="DNA-binding domain" evidence="12">
    <location>
        <begin position="337"/>
        <end position="418"/>
    </location>
</feature>
<dbReference type="GO" id="GO:0006275">
    <property type="term" value="P:regulation of DNA replication"/>
    <property type="evidence" value="ECO:0007669"/>
    <property type="project" value="UniProtKB-UniRule"/>
</dbReference>
<feature type="region of interest" description="Disordered" evidence="13">
    <location>
        <begin position="195"/>
        <end position="311"/>
    </location>
</feature>
<accession>A0AAE5YNE0</accession>
<dbReference type="InterPro" id="IPR035975">
    <property type="entry name" value="E2/EBNA1_C_sf"/>
</dbReference>
<dbReference type="Proteomes" id="UP001223656">
    <property type="component" value="Segment"/>
</dbReference>
<feature type="compositionally biased region" description="Pro residues" evidence="13">
    <location>
        <begin position="214"/>
        <end position="228"/>
    </location>
</feature>
<dbReference type="InterPro" id="IPR001866">
    <property type="entry name" value="PPV_E2_N"/>
</dbReference>
<keyword evidence="4 12" id="KW-0244">Early protein</keyword>
<feature type="compositionally biased region" description="Low complexity" evidence="13">
    <location>
        <begin position="257"/>
        <end position="291"/>
    </location>
</feature>
<evidence type="ECO:0000256" key="1">
    <source>
        <dbReference type="ARBA" id="ARBA00004147"/>
    </source>
</evidence>
<dbReference type="Gene3D" id="2.170.200.10">
    <property type="entry name" value="Papillomavirus E2 early protein domain"/>
    <property type="match status" value="1"/>
</dbReference>
<name>A0AAE5YNE0_9PAPI</name>
<dbReference type="InterPro" id="IPR012677">
    <property type="entry name" value="Nucleotide-bd_a/b_plait_sf"/>
</dbReference>
<keyword evidence="7 12" id="KW-0235">DNA replication</keyword>
<comment type="subcellular location">
    <subcellularLocation>
        <location evidence="1 12">Host nucleus</location>
    </subcellularLocation>
</comment>
<evidence type="ECO:0000256" key="9">
    <source>
        <dbReference type="ARBA" id="ARBA00023125"/>
    </source>
</evidence>
<evidence type="ECO:0000256" key="5">
    <source>
        <dbReference type="ARBA" id="ARBA00022553"/>
    </source>
</evidence>
<reference evidence="16" key="1">
    <citation type="journal article" date="2019" name="Front. Microbiol.">
        <title>New Insight Into Avian Papillomavirus Ecology and Evolution From Characterization of Novel Wild Bird Papillomaviruses.</title>
        <authorList>
            <person name="Canuti M."/>
            <person name="Munro H.J."/>
            <person name="Robertson G.J."/>
            <person name="Kroyer A."/>
            <person name="Roul S."/>
            <person name="Ojkic D."/>
            <person name="Whitney H."/>
            <person name="Lang A.S."/>
        </authorList>
    </citation>
    <scope>NUCLEOTIDE SEQUENCE</scope>
    <source>
        <strain evidence="16">NL15_K927</strain>
    </source>
</reference>
<evidence type="ECO:0000259" key="15">
    <source>
        <dbReference type="Pfam" id="PF00511"/>
    </source>
</evidence>
<evidence type="ECO:0000313" key="17">
    <source>
        <dbReference type="Proteomes" id="UP001223656"/>
    </source>
</evidence>
<dbReference type="InterPro" id="IPR033668">
    <property type="entry name" value="Reg_prot_E2"/>
</dbReference>
<comment type="caution">
    <text evidence="12">Lacks conserved residue(s) required for the propagation of feature annotation.</text>
</comment>
<keyword evidence="3 12" id="KW-0678">Repressor</keyword>
<comment type="PTM">
    <text evidence="12">Phosphorylated.</text>
</comment>
<comment type="similarity">
    <text evidence="2">Belongs to the papillomaviridae E8^E2C protein family.</text>
</comment>
<keyword evidence="11 12" id="KW-0804">Transcription</keyword>
<dbReference type="GO" id="GO:0000166">
    <property type="term" value="F:nucleotide binding"/>
    <property type="evidence" value="ECO:0007669"/>
    <property type="project" value="UniProtKB-UniRule"/>
</dbReference>
<keyword evidence="8 12" id="KW-0805">Transcription regulation</keyword>
<keyword evidence="10 12" id="KW-0010">Activator</keyword>
<gene>
    <name evidence="12 16" type="primary">E2</name>
</gene>
<protein>
    <recommendedName>
        <fullName evidence="12">Regulatory protein E2</fullName>
    </recommendedName>
</protein>
<keyword evidence="6 12" id="KW-1048">Host nucleus</keyword>
<dbReference type="GO" id="GO:0003700">
    <property type="term" value="F:DNA-binding transcription factor activity"/>
    <property type="evidence" value="ECO:0007669"/>
    <property type="project" value="UniProtKB-UniRule"/>
</dbReference>
<dbReference type="InterPro" id="IPR042504">
    <property type="entry name" value="Regulatory_protein_E2_N_2"/>
</dbReference>
<evidence type="ECO:0000313" key="16">
    <source>
        <dbReference type="EMBL" id="QBR99484.1"/>
    </source>
</evidence>
<proteinExistence type="inferred from homology"/>
<dbReference type="Pfam" id="PF00508">
    <property type="entry name" value="PPV_E2_N"/>
    <property type="match status" value="1"/>
</dbReference>
<comment type="function">
    <text evidence="12">Plays a role in the initiation of viral DNA replication. A dimer of E2 interacts with a dimer of E1 in order to improve specificity of E1 DNA binding activity. Once the complex recognizes and binds DNA at specific sites, the E2 dimer is removed from DNA. E2 also regulates viral transcription through binding to the E2RE response element (5'-ACCNNNNNNGGT-3') present in multiple copies in the regulatory regions of the viral genome. Activates or represses transcription depending on E2RE's position with regards to proximal promoter elements including the TATA-box. Repression occurs by sterically hindering the assembly of the transcription initiation complex.</text>
</comment>
<dbReference type="EMBL" id="MK620305">
    <property type="protein sequence ID" value="QBR99484.1"/>
    <property type="molecule type" value="Genomic_DNA"/>
</dbReference>
<feature type="compositionally biased region" description="Basic residues" evidence="13">
    <location>
        <begin position="241"/>
        <end position="256"/>
    </location>
</feature>
<keyword evidence="9 12" id="KW-0238">DNA-binding</keyword>
<evidence type="ECO:0000256" key="12">
    <source>
        <dbReference type="HAMAP-Rule" id="MF_04001"/>
    </source>
</evidence>
<dbReference type="HAMAP" id="MF_04001">
    <property type="entry name" value="PPV_E2"/>
    <property type="match status" value="1"/>
</dbReference>
<evidence type="ECO:0000256" key="4">
    <source>
        <dbReference type="ARBA" id="ARBA00022518"/>
    </source>
</evidence>
<dbReference type="SUPFAM" id="SSF54957">
    <property type="entry name" value="Viral DNA-binding domain"/>
    <property type="match status" value="1"/>
</dbReference>
<dbReference type="InterPro" id="IPR000427">
    <property type="entry name" value="Papillomavirus_E2_C"/>
</dbReference>
<sequence length="418" mass="45521">MENLQRTLEDLQETESALLEKDNVTLQDVAAYWNTVKRIQVLLTAAGRRGVRRIGAQRVPLPHVSEAEAKAAIHMTIITEALLRSPYSRLGWGYDDISPLLYKEEPEGLKRGGRSITVAFGEDPDTETTYPYWDMYYFYDAGTGTWSEAIGGADNRGLWYRELGHDAPTYYKEWSGEARRICGRGAVTWRIGGGDTVDTVAPLGTPPLRASTPIPGPRSSPSPSPSPPDLSRYTPGSPAAKRARRRTPAGRPRAPRRTAATATASPASPASPAAPSTSAAHRGRGRTQTAGGRRRGAGRKGTSPPALAPEDVGAVHHRVHRHGRGTALQELLDDAADPVGVCFEGRTGQLKTIRYRITHGSYPVLRMSTTWHWVGSDGADHSKMIVLFASESHRDRFMSAFRTGASGVRLFHISLQGL</sequence>
<feature type="domain" description="Papillomavirus E2 N-terminal" evidence="14">
    <location>
        <begin position="1"/>
        <end position="189"/>
    </location>
</feature>
<comment type="subunit">
    <text evidence="12">Binds DNA as homodimer. Interacts with protein E1; this interaction greatly increases E1 DNA-binding activity. Interacts with protein L1; this interaction enhances E2-dependent replication and transcription activation. Interacts with protein L2; this interaction inhibits E2 transcriptional activity but not DNA replication function E2. Interacts with protein E7; this interaction inhibits E7 oncogenic activity. Interacts with host TAF1; this interaction modulates E2-dependent transcriptional regulation. Interacts with host BRD4; this interaction mediates E2 transcriptional activation function. Additionally, the interaction with host BRD4 on mitotic chromosomes mediates tethering of the viral genome. Interacts with host TOPBP1; this interaction is required for optimal viral DNA replication.</text>
</comment>
<evidence type="ECO:0000256" key="8">
    <source>
        <dbReference type="ARBA" id="ARBA00023015"/>
    </source>
</evidence>
<dbReference type="InterPro" id="IPR036050">
    <property type="entry name" value="Regulatory_protein_E2_N"/>
</dbReference>
<feature type="domain" description="Papillomavirus E2 C-terminal" evidence="15">
    <location>
        <begin position="341"/>
        <end position="415"/>
    </location>
</feature>
<dbReference type="Gene3D" id="3.30.70.330">
    <property type="match status" value="1"/>
</dbReference>
<evidence type="ECO:0000256" key="13">
    <source>
        <dbReference type="SAM" id="MobiDB-lite"/>
    </source>
</evidence>
<evidence type="ECO:0000256" key="7">
    <source>
        <dbReference type="ARBA" id="ARBA00022705"/>
    </source>
</evidence>
<keyword evidence="5 12" id="KW-0597">Phosphoprotein</keyword>
<dbReference type="Gene3D" id="1.10.287.30">
    <property type="entry name" value="E2 (early) protein, N terminal domain, subdomain 1"/>
    <property type="match status" value="1"/>
</dbReference>
<dbReference type="Pfam" id="PF00511">
    <property type="entry name" value="PPV_E2_C"/>
    <property type="match status" value="1"/>
</dbReference>
<evidence type="ECO:0000256" key="10">
    <source>
        <dbReference type="ARBA" id="ARBA00023159"/>
    </source>
</evidence>
<comment type="similarity">
    <text evidence="12">Belongs to the papillomaviridae E2 protein family.</text>
</comment>
<evidence type="ECO:0000256" key="2">
    <source>
        <dbReference type="ARBA" id="ARBA00007794"/>
    </source>
</evidence>
<organism evidence="16 17">
    <name type="scientific">Kittiwake papillomavirus 2</name>
    <dbReference type="NCBI Taxonomy" id="2562551"/>
    <lineage>
        <taxon>Viruses</taxon>
        <taxon>Monodnaviria</taxon>
        <taxon>Shotokuvirae</taxon>
        <taxon>Cossaviricota</taxon>
        <taxon>Papovaviricetes</taxon>
        <taxon>Zurhausenvirales</taxon>
        <taxon>Papillomaviridae</taxon>
    </lineage>
</organism>
<dbReference type="GO" id="GO:0042025">
    <property type="term" value="C:host cell nucleus"/>
    <property type="evidence" value="ECO:0007669"/>
    <property type="project" value="UniProtKB-SubCell"/>
</dbReference>
<dbReference type="GO" id="GO:0006351">
    <property type="term" value="P:DNA-templated transcription"/>
    <property type="evidence" value="ECO:0007669"/>
    <property type="project" value="UniProtKB-UniRule"/>
</dbReference>
<dbReference type="InterPro" id="IPR042503">
    <property type="entry name" value="Regulatory_protein_E2_N_1"/>
</dbReference>
<evidence type="ECO:0000259" key="14">
    <source>
        <dbReference type="Pfam" id="PF00508"/>
    </source>
</evidence>
<dbReference type="GO" id="GO:0039693">
    <property type="term" value="P:viral DNA genome replication"/>
    <property type="evidence" value="ECO:0007669"/>
    <property type="project" value="UniProtKB-UniRule"/>
</dbReference>
<dbReference type="SUPFAM" id="SSF51332">
    <property type="entry name" value="E2 regulatory, transactivation domain"/>
    <property type="match status" value="1"/>
</dbReference>
<evidence type="ECO:0000256" key="3">
    <source>
        <dbReference type="ARBA" id="ARBA00022491"/>
    </source>
</evidence>